<keyword evidence="1 3" id="KW-0378">Hydrolase</keyword>
<evidence type="ECO:0000313" key="4">
    <source>
        <dbReference type="Proteomes" id="UP000244924"/>
    </source>
</evidence>
<evidence type="ECO:0000313" key="3">
    <source>
        <dbReference type="EMBL" id="SPH17122.1"/>
    </source>
</evidence>
<dbReference type="InterPro" id="IPR000073">
    <property type="entry name" value="AB_hydrolase_1"/>
</dbReference>
<keyword evidence="4" id="KW-1185">Reference proteome</keyword>
<gene>
    <name evidence="3" type="primary">ybfF</name>
    <name evidence="3" type="ORF">DEA8626_00637</name>
</gene>
<dbReference type="PANTHER" id="PTHR46118:SF4">
    <property type="entry name" value="PROTEIN ABHD11"/>
    <property type="match status" value="1"/>
</dbReference>
<name>A0A2R8B3G4_9RHOB</name>
<dbReference type="AlphaFoldDB" id="A0A2R8B3G4"/>
<dbReference type="EC" id="3.1.-.-" evidence="3"/>
<dbReference type="PRINTS" id="PR00412">
    <property type="entry name" value="EPOXHYDRLASE"/>
</dbReference>
<dbReference type="SUPFAM" id="SSF53474">
    <property type="entry name" value="alpha/beta-Hydrolases"/>
    <property type="match status" value="1"/>
</dbReference>
<dbReference type="Pfam" id="PF00561">
    <property type="entry name" value="Abhydrolase_1"/>
    <property type="match status" value="1"/>
</dbReference>
<dbReference type="RefSeq" id="WP_108851598.1">
    <property type="nucleotide sequence ID" value="NZ_OMOQ01000001.1"/>
</dbReference>
<dbReference type="InterPro" id="IPR029058">
    <property type="entry name" value="AB_hydrolase_fold"/>
</dbReference>
<reference evidence="3 4" key="1">
    <citation type="submission" date="2018-03" db="EMBL/GenBank/DDBJ databases">
        <authorList>
            <person name="Keele B.F."/>
        </authorList>
    </citation>
    <scope>NUCLEOTIDE SEQUENCE [LARGE SCALE GENOMIC DNA]</scope>
    <source>
        <strain evidence="3 4">CECT 8626</strain>
    </source>
</reference>
<dbReference type="OrthoDB" id="9808398at2"/>
<accession>A0A2R8B3G4</accession>
<evidence type="ECO:0000256" key="1">
    <source>
        <dbReference type="ARBA" id="ARBA00022801"/>
    </source>
</evidence>
<protein>
    <submittedName>
        <fullName evidence="3">Esterase YbfF</fullName>
        <ecNumber evidence="3">3.1.-.-</ecNumber>
    </submittedName>
</protein>
<dbReference type="GO" id="GO:0052689">
    <property type="term" value="F:carboxylic ester hydrolase activity"/>
    <property type="evidence" value="ECO:0007669"/>
    <property type="project" value="TreeGrafter"/>
</dbReference>
<dbReference type="Gene3D" id="3.40.50.1820">
    <property type="entry name" value="alpha/beta hydrolase"/>
    <property type="match status" value="1"/>
</dbReference>
<dbReference type="InterPro" id="IPR000639">
    <property type="entry name" value="Epox_hydrolase-like"/>
</dbReference>
<organism evidence="3 4">
    <name type="scientific">Albidovulum aquaemixtae</name>
    <dbReference type="NCBI Taxonomy" id="1542388"/>
    <lineage>
        <taxon>Bacteria</taxon>
        <taxon>Pseudomonadati</taxon>
        <taxon>Pseudomonadota</taxon>
        <taxon>Alphaproteobacteria</taxon>
        <taxon>Rhodobacterales</taxon>
        <taxon>Paracoccaceae</taxon>
        <taxon>Albidovulum</taxon>
    </lineage>
</organism>
<feature type="domain" description="AB hydrolase-1" evidence="2">
    <location>
        <begin position="14"/>
        <end position="241"/>
    </location>
</feature>
<dbReference type="PANTHER" id="PTHR46118">
    <property type="entry name" value="PROTEIN ABHD11"/>
    <property type="match status" value="1"/>
</dbReference>
<evidence type="ECO:0000259" key="2">
    <source>
        <dbReference type="Pfam" id="PF00561"/>
    </source>
</evidence>
<dbReference type="Proteomes" id="UP000244924">
    <property type="component" value="Unassembled WGS sequence"/>
</dbReference>
<sequence>MLRYDELGATGADPAILIAHGLFGSARNWGAIARRLAADRRVVTVDMRNHGESFRADTNGYEDMAADLAEVVAATGGTADVVGHSMGGKAAMQLALTQPESVRRLIVADIAPAAYGHSQAHLTRAMHGLDLRGLTSRGEADRRLAATVVEPGVRAFLLQSLDLKVEPPRWRLNLDVLEREMERIIGWPETEGQFDGPALFLTGAESDYVRPEHRGTIKKLFPAARFAKLRGAGHWLHADRPREFEAAVRAFLTVSGRSDVGDSW</sequence>
<dbReference type="EMBL" id="OMOQ01000001">
    <property type="protein sequence ID" value="SPH17122.1"/>
    <property type="molecule type" value="Genomic_DNA"/>
</dbReference>
<proteinExistence type="predicted"/>
<dbReference type="PRINTS" id="PR00111">
    <property type="entry name" value="ABHYDROLASE"/>
</dbReference>